<evidence type="ECO:0000313" key="2">
    <source>
        <dbReference type="EMBL" id="GHE98321.1"/>
    </source>
</evidence>
<name>A0A919E0U3_9ACTN</name>
<dbReference type="RefSeq" id="WP_190204113.1">
    <property type="nucleotide sequence ID" value="NZ_BNBI01000004.1"/>
</dbReference>
<sequence length="54" mass="5456">MTPFTHRLPPAYRTLAAITVAGAALRPGVAPSAFARTPAASSTDGPDYVALGDS</sequence>
<reference evidence="2" key="1">
    <citation type="journal article" date="2014" name="Int. J. Syst. Evol. Microbiol.">
        <title>Complete genome sequence of Corynebacterium casei LMG S-19264T (=DSM 44701T), isolated from a smear-ripened cheese.</title>
        <authorList>
            <consortium name="US DOE Joint Genome Institute (JGI-PGF)"/>
            <person name="Walter F."/>
            <person name="Albersmeier A."/>
            <person name="Kalinowski J."/>
            <person name="Ruckert C."/>
        </authorList>
    </citation>
    <scope>NUCLEOTIDE SEQUENCE</scope>
    <source>
        <strain evidence="2">JCM 4477</strain>
    </source>
</reference>
<evidence type="ECO:0000313" key="3">
    <source>
        <dbReference type="Proteomes" id="UP000630718"/>
    </source>
</evidence>
<accession>A0A919E0U3</accession>
<feature type="region of interest" description="Disordered" evidence="1">
    <location>
        <begin position="35"/>
        <end position="54"/>
    </location>
</feature>
<keyword evidence="3" id="KW-1185">Reference proteome</keyword>
<reference evidence="2" key="2">
    <citation type="submission" date="2020-09" db="EMBL/GenBank/DDBJ databases">
        <authorList>
            <person name="Sun Q."/>
            <person name="Ohkuma M."/>
        </authorList>
    </citation>
    <scope>NUCLEOTIDE SEQUENCE</scope>
    <source>
        <strain evidence="2">JCM 4477</strain>
    </source>
</reference>
<proteinExistence type="predicted"/>
<gene>
    <name evidence="2" type="ORF">GCM10018772_23430</name>
</gene>
<comment type="caution">
    <text evidence="2">The sequence shown here is derived from an EMBL/GenBank/DDBJ whole genome shotgun (WGS) entry which is preliminary data.</text>
</comment>
<dbReference type="AlphaFoldDB" id="A0A919E0U3"/>
<protein>
    <submittedName>
        <fullName evidence="2">Uncharacterized protein</fullName>
    </submittedName>
</protein>
<dbReference type="Proteomes" id="UP000630718">
    <property type="component" value="Unassembled WGS sequence"/>
</dbReference>
<organism evidence="2 3">
    <name type="scientific">Streptomyces fumanus</name>
    <dbReference type="NCBI Taxonomy" id="67302"/>
    <lineage>
        <taxon>Bacteria</taxon>
        <taxon>Bacillati</taxon>
        <taxon>Actinomycetota</taxon>
        <taxon>Actinomycetes</taxon>
        <taxon>Kitasatosporales</taxon>
        <taxon>Streptomycetaceae</taxon>
        <taxon>Streptomyces</taxon>
    </lineage>
</organism>
<evidence type="ECO:0000256" key="1">
    <source>
        <dbReference type="SAM" id="MobiDB-lite"/>
    </source>
</evidence>
<dbReference type="EMBL" id="BNBI01000004">
    <property type="protein sequence ID" value="GHE98321.1"/>
    <property type="molecule type" value="Genomic_DNA"/>
</dbReference>